<dbReference type="CTD" id="78773352"/>
<dbReference type="GO" id="GO:0007017">
    <property type="term" value="P:microtubule-based process"/>
    <property type="evidence" value="ECO:0007669"/>
    <property type="project" value="InterPro"/>
</dbReference>
<dbReference type="Proteomes" id="UP000483820">
    <property type="component" value="Chromosome I"/>
</dbReference>
<dbReference type="SMART" id="SM01375">
    <property type="entry name" value="Dynein_light"/>
    <property type="match status" value="1"/>
</dbReference>
<name>A0A6A5HX65_CAERE</name>
<proteinExistence type="predicted"/>
<dbReference type="RefSeq" id="XP_053592026.1">
    <property type="nucleotide sequence ID" value="XM_053723381.1"/>
</dbReference>
<sequence>MSERKSPDSSSKTSSASSEDPRMKPRHLETRILYSDHDSAWQKKLLSLAREAVQAMIDKGVETEQSFFQEVAALLKEALAASSEVEKTKKWHFVVGNDFNVQAEAVKDSISFFAIGDVKFLVYRTQN</sequence>
<evidence type="ECO:0000313" key="2">
    <source>
        <dbReference type="EMBL" id="KAF1770522.1"/>
    </source>
</evidence>
<dbReference type="AlphaFoldDB" id="A0A6A5HX65"/>
<dbReference type="InterPro" id="IPR001372">
    <property type="entry name" value="Dynein_light_chain_typ-1/2"/>
</dbReference>
<dbReference type="SUPFAM" id="SSF54648">
    <property type="entry name" value="DLC"/>
    <property type="match status" value="1"/>
</dbReference>
<dbReference type="Gene3D" id="3.30.740.10">
    <property type="entry name" value="Protein Inhibitor Of Neuronal Nitric Oxide Synthase"/>
    <property type="match status" value="1"/>
</dbReference>
<evidence type="ECO:0000313" key="3">
    <source>
        <dbReference type="Proteomes" id="UP000483820"/>
    </source>
</evidence>
<evidence type="ECO:0000256" key="1">
    <source>
        <dbReference type="SAM" id="MobiDB-lite"/>
    </source>
</evidence>
<comment type="caution">
    <text evidence="2">The sequence shown here is derived from an EMBL/GenBank/DDBJ whole genome shotgun (WGS) entry which is preliminary data.</text>
</comment>
<gene>
    <name evidence="2" type="ORF">GCK72_002341</name>
</gene>
<protein>
    <recommendedName>
        <fullName evidence="4">Dynein light chain</fullName>
    </recommendedName>
</protein>
<feature type="region of interest" description="Disordered" evidence="1">
    <location>
        <begin position="1"/>
        <end position="27"/>
    </location>
</feature>
<dbReference type="Pfam" id="PF01221">
    <property type="entry name" value="Dynein_light"/>
    <property type="match status" value="1"/>
</dbReference>
<dbReference type="KEGG" id="crq:GCK72_002341"/>
<dbReference type="InterPro" id="IPR037177">
    <property type="entry name" value="DLC_sf"/>
</dbReference>
<evidence type="ECO:0008006" key="4">
    <source>
        <dbReference type="Google" id="ProtNLM"/>
    </source>
</evidence>
<feature type="compositionally biased region" description="Low complexity" evidence="1">
    <location>
        <begin position="8"/>
        <end position="18"/>
    </location>
</feature>
<organism evidence="2 3">
    <name type="scientific">Caenorhabditis remanei</name>
    <name type="common">Caenorhabditis vulgaris</name>
    <dbReference type="NCBI Taxonomy" id="31234"/>
    <lineage>
        <taxon>Eukaryota</taxon>
        <taxon>Metazoa</taxon>
        <taxon>Ecdysozoa</taxon>
        <taxon>Nematoda</taxon>
        <taxon>Chromadorea</taxon>
        <taxon>Rhabditida</taxon>
        <taxon>Rhabditina</taxon>
        <taxon>Rhabditomorpha</taxon>
        <taxon>Rhabditoidea</taxon>
        <taxon>Rhabditidae</taxon>
        <taxon>Peloderinae</taxon>
        <taxon>Caenorhabditis</taxon>
    </lineage>
</organism>
<dbReference type="GeneID" id="78773352"/>
<accession>A0A6A5HX65</accession>
<dbReference type="GO" id="GO:0030286">
    <property type="term" value="C:dynein complex"/>
    <property type="evidence" value="ECO:0007669"/>
    <property type="project" value="InterPro"/>
</dbReference>
<reference evidence="2 3" key="1">
    <citation type="submission" date="2019-12" db="EMBL/GenBank/DDBJ databases">
        <title>Chromosome-level assembly of the Caenorhabditis remanei genome.</title>
        <authorList>
            <person name="Teterina A.A."/>
            <person name="Willis J.H."/>
            <person name="Phillips P.C."/>
        </authorList>
    </citation>
    <scope>NUCLEOTIDE SEQUENCE [LARGE SCALE GENOMIC DNA]</scope>
    <source>
        <strain evidence="2 3">PX506</strain>
        <tissue evidence="2">Whole organism</tissue>
    </source>
</reference>
<dbReference type="EMBL" id="WUAV01000001">
    <property type="protein sequence ID" value="KAF1770522.1"/>
    <property type="molecule type" value="Genomic_DNA"/>
</dbReference>